<accession>A0ABW0NZ19</accession>
<comment type="caution">
    <text evidence="1">The sequence shown here is derived from an EMBL/GenBank/DDBJ whole genome shotgun (WGS) entry which is preliminary data.</text>
</comment>
<evidence type="ECO:0000313" key="2">
    <source>
        <dbReference type="Proteomes" id="UP001596060"/>
    </source>
</evidence>
<dbReference type="EMBL" id="JBHSLU010000017">
    <property type="protein sequence ID" value="MFC5505353.1"/>
    <property type="molecule type" value="Genomic_DNA"/>
</dbReference>
<keyword evidence="2" id="KW-1185">Reference proteome</keyword>
<organism evidence="1 2">
    <name type="scientific">Bosea massiliensis</name>
    <dbReference type="NCBI Taxonomy" id="151419"/>
    <lineage>
        <taxon>Bacteria</taxon>
        <taxon>Pseudomonadati</taxon>
        <taxon>Pseudomonadota</taxon>
        <taxon>Alphaproteobacteria</taxon>
        <taxon>Hyphomicrobiales</taxon>
        <taxon>Boseaceae</taxon>
        <taxon>Bosea</taxon>
    </lineage>
</organism>
<evidence type="ECO:0000313" key="1">
    <source>
        <dbReference type="EMBL" id="MFC5505353.1"/>
    </source>
</evidence>
<dbReference type="RefSeq" id="WP_377816451.1">
    <property type="nucleotide sequence ID" value="NZ_JBHSLU010000017.1"/>
</dbReference>
<proteinExistence type="predicted"/>
<name>A0ABW0NZ19_9HYPH</name>
<gene>
    <name evidence="1" type="ORF">ACFPN9_08790</name>
</gene>
<sequence length="106" mass="11901">MVDLPQPSSPSPCREAKPISQIRLYTQHGKDERGLKFAYCIAREPIGDDDGEDLGTTQRVFVMEAGSLDDACLHARRLGLRMIERFTLDLHRTVTVELVNAMDEEG</sequence>
<dbReference type="Proteomes" id="UP001596060">
    <property type="component" value="Unassembled WGS sequence"/>
</dbReference>
<protein>
    <submittedName>
        <fullName evidence="1">Uncharacterized protein</fullName>
    </submittedName>
</protein>
<reference evidence="2" key="1">
    <citation type="journal article" date="2019" name="Int. J. Syst. Evol. Microbiol.">
        <title>The Global Catalogue of Microorganisms (GCM) 10K type strain sequencing project: providing services to taxonomists for standard genome sequencing and annotation.</title>
        <authorList>
            <consortium name="The Broad Institute Genomics Platform"/>
            <consortium name="The Broad Institute Genome Sequencing Center for Infectious Disease"/>
            <person name="Wu L."/>
            <person name="Ma J."/>
        </authorList>
    </citation>
    <scope>NUCLEOTIDE SEQUENCE [LARGE SCALE GENOMIC DNA]</scope>
    <source>
        <strain evidence="2">CCUG 43117</strain>
    </source>
</reference>